<dbReference type="HOGENOM" id="CLU_134361_0_0_3"/>
<evidence type="ECO:0000313" key="1">
    <source>
        <dbReference type="EMBL" id="ACL47749.1"/>
    </source>
</evidence>
<protein>
    <recommendedName>
        <fullName evidence="2">ISKra4 family transposase</fullName>
    </recommendedName>
</protein>
<geneLocation type="plasmid" evidence="1">
    <name>pP742502</name>
</geneLocation>
<organism evidence="1">
    <name type="scientific">Cyanothece sp. (strain PCC 7425 / ATCC 29141)</name>
    <dbReference type="NCBI Taxonomy" id="395961"/>
    <lineage>
        <taxon>Bacteria</taxon>
        <taxon>Bacillati</taxon>
        <taxon>Cyanobacteriota</taxon>
        <taxon>Cyanophyceae</taxon>
        <taxon>Gomontiellales</taxon>
        <taxon>Cyanothecaceae</taxon>
        <taxon>Cyanothece</taxon>
    </lineage>
</organism>
<dbReference type="AlphaFoldDB" id="B8HZA1"/>
<dbReference type="OrthoDB" id="443406at2"/>
<dbReference type="KEGG" id="cyn:Cyan7425_0034"/>
<dbReference type="EMBL" id="CP001346">
    <property type="protein sequence ID" value="ACL47749.1"/>
    <property type="molecule type" value="Genomic_DNA"/>
</dbReference>
<evidence type="ECO:0008006" key="2">
    <source>
        <dbReference type="Google" id="ProtNLM"/>
    </source>
</evidence>
<dbReference type="eggNOG" id="ENOG503214Q">
    <property type="taxonomic scope" value="Bacteria"/>
</dbReference>
<reference evidence="1" key="1">
    <citation type="submission" date="2009-01" db="EMBL/GenBank/DDBJ databases">
        <title>Complete sequence of plasmid2 Cyanothece sp. PCC 7425.</title>
        <authorList>
            <consortium name="US DOE Joint Genome Institute"/>
            <person name="Lucas S."/>
            <person name="Copeland A."/>
            <person name="Lapidus A."/>
            <person name="Glavina del Rio T."/>
            <person name="Dalin E."/>
            <person name="Tice H."/>
            <person name="Bruce D."/>
            <person name="Goodwin L."/>
            <person name="Pitluck S."/>
            <person name="Sims D."/>
            <person name="Meineke L."/>
            <person name="Brettin T."/>
            <person name="Detter J.C."/>
            <person name="Han C."/>
            <person name="Larimer F."/>
            <person name="Land M."/>
            <person name="Hauser L."/>
            <person name="Kyrpides N."/>
            <person name="Ovchinnikova G."/>
            <person name="Liberton M."/>
            <person name="Stoeckel J."/>
            <person name="Banerjee A."/>
            <person name="Singh A."/>
            <person name="Page L."/>
            <person name="Sato H."/>
            <person name="Zhao L."/>
            <person name="Sherman L."/>
            <person name="Pakrasi H."/>
            <person name="Richardson P."/>
        </authorList>
    </citation>
    <scope>NUCLEOTIDE SEQUENCE</scope>
    <source>
        <strain evidence="1">PCC 7425</strain>
        <plasmid evidence="1">pP742502</plasmid>
    </source>
</reference>
<name>B8HZA1_CYAP4</name>
<proteinExistence type="predicted"/>
<sequence>MKICNNAALIEWVNQQPLASMVTCLGDGHDGVWNIISHIATAEQRLEILDWYHLVENLHKVGGSIKRLNQAEALLWQGQVDAAIALFSDCKRKQAKNFCEYLRHHHHRIINYEYFQAEGLYSIGSGAVESAIKQIGRRIQLSGAQWHRQNISQVLAHRCAYLNGLIGSPLPVN</sequence>
<accession>B8HZA1</accession>
<keyword evidence="1" id="KW-0614">Plasmid</keyword>
<gene>
    <name evidence="1" type="ordered locus">Cyan7425_0034</name>
</gene>